<feature type="transmembrane region" description="Helical" evidence="1">
    <location>
        <begin position="372"/>
        <end position="391"/>
    </location>
</feature>
<feature type="transmembrane region" description="Helical" evidence="1">
    <location>
        <begin position="343"/>
        <end position="360"/>
    </location>
</feature>
<evidence type="ECO:0000313" key="4">
    <source>
        <dbReference type="Proteomes" id="UP000515344"/>
    </source>
</evidence>
<dbReference type="KEGG" id="lacs:H4075_05140"/>
<accession>A0A7G5XJD5</accession>
<dbReference type="Proteomes" id="UP000515344">
    <property type="component" value="Chromosome"/>
</dbReference>
<evidence type="ECO:0000256" key="1">
    <source>
        <dbReference type="SAM" id="Phobius"/>
    </source>
</evidence>
<feature type="transmembrane region" description="Helical" evidence="1">
    <location>
        <begin position="251"/>
        <end position="271"/>
    </location>
</feature>
<protein>
    <submittedName>
        <fullName evidence="3">DUF5009 domain-containing protein</fullName>
    </submittedName>
</protein>
<dbReference type="RefSeq" id="WP_182804775.1">
    <property type="nucleotide sequence ID" value="NZ_CP060007.1"/>
</dbReference>
<keyword evidence="1" id="KW-0472">Membrane</keyword>
<feature type="transmembrane region" description="Helical" evidence="1">
    <location>
        <begin position="412"/>
        <end position="430"/>
    </location>
</feature>
<dbReference type="AlphaFoldDB" id="A0A7G5XJD5"/>
<dbReference type="EMBL" id="CP060007">
    <property type="protein sequence ID" value="QNA45588.1"/>
    <property type="molecule type" value="Genomic_DNA"/>
</dbReference>
<feature type="transmembrane region" description="Helical" evidence="1">
    <location>
        <begin position="442"/>
        <end position="464"/>
    </location>
</feature>
<feature type="transmembrane region" description="Helical" evidence="1">
    <location>
        <begin position="207"/>
        <end position="223"/>
    </location>
</feature>
<feature type="transmembrane region" description="Helical" evidence="1">
    <location>
        <begin position="151"/>
        <end position="171"/>
    </location>
</feature>
<feature type="transmembrane region" description="Helical" evidence="1">
    <location>
        <begin position="54"/>
        <end position="76"/>
    </location>
</feature>
<organism evidence="3 4">
    <name type="scientific">Lacibacter sediminis</name>
    <dbReference type="NCBI Taxonomy" id="2760713"/>
    <lineage>
        <taxon>Bacteria</taxon>
        <taxon>Pseudomonadati</taxon>
        <taxon>Bacteroidota</taxon>
        <taxon>Chitinophagia</taxon>
        <taxon>Chitinophagales</taxon>
        <taxon>Chitinophagaceae</taxon>
        <taxon>Lacibacter</taxon>
    </lineage>
</organism>
<feature type="transmembrane region" description="Helical" evidence="1">
    <location>
        <begin position="12"/>
        <end position="34"/>
    </location>
</feature>
<keyword evidence="1" id="KW-1133">Transmembrane helix</keyword>
<keyword evidence="1" id="KW-0812">Transmembrane</keyword>
<sequence>MLQRNESLDALRGFAILTMVLSGAIAYGNVLPAWMFHAQVPPPLHKFDPSIPGITWVDLVFPFFLFSMGAAIPLSLKKYIEQEKGFLPVLWMAFKRFLLLTFFALFTQHMKAWVIAEQPTAAEHLLSMLAFVLLFFQFYENKNERLKKVFLIVRMIAFAIAIILLWKLPFWSGKGFDFYKSDIIILVLANMALFGTIIYYVTADKPLLRIGMLPFLMAVFLAAKEPSHSWAKELFEFSAIGNWKFDWLYKFYFLKYLFIIVPGTFAGEMLLAKMKQNGESKNGETDRSSENVLALLSLVLLLMNLYGLYIRLLLLNVIATASFCMMAFYLLRSVAGTNFYKQLVQAGTYLLFLGLFFEAYEGGIKKDPSTYSYYFVTSGLAFFGLIIFSVMSKRRFFSGIATYFSLNGKNPMVAYVAGNLLLLPLLQLTHTKQYWDAMNQNFFMGLMKGVLFTAVVSIITIFFVKRKWFWKT</sequence>
<name>A0A7G5XJD5_9BACT</name>
<feature type="transmembrane region" description="Helical" evidence="1">
    <location>
        <begin position="292"/>
        <end position="309"/>
    </location>
</feature>
<dbReference type="PANTHER" id="PTHR31061">
    <property type="entry name" value="LD22376P"/>
    <property type="match status" value="1"/>
</dbReference>
<gene>
    <name evidence="3" type="ORF">H4075_05140</name>
</gene>
<dbReference type="Pfam" id="PF16401">
    <property type="entry name" value="DUF5009"/>
    <property type="match status" value="1"/>
</dbReference>
<evidence type="ECO:0000313" key="3">
    <source>
        <dbReference type="EMBL" id="QNA45588.1"/>
    </source>
</evidence>
<feature type="transmembrane region" description="Helical" evidence="1">
    <location>
        <begin position="121"/>
        <end position="139"/>
    </location>
</feature>
<reference evidence="4" key="1">
    <citation type="submission" date="2020-08" db="EMBL/GenBank/DDBJ databases">
        <title>Lacibacter sp. S13-6-6 genome sequencing.</title>
        <authorList>
            <person name="Jin L."/>
        </authorList>
    </citation>
    <scope>NUCLEOTIDE SEQUENCE [LARGE SCALE GENOMIC DNA]</scope>
    <source>
        <strain evidence="4">S13-6-6</strain>
    </source>
</reference>
<evidence type="ECO:0000259" key="2">
    <source>
        <dbReference type="Pfam" id="PF16401"/>
    </source>
</evidence>
<feature type="domain" description="DUF5009" evidence="2">
    <location>
        <begin position="4"/>
        <end position="270"/>
    </location>
</feature>
<keyword evidence="4" id="KW-1185">Reference proteome</keyword>
<dbReference type="InterPro" id="IPR032176">
    <property type="entry name" value="DUF5009"/>
</dbReference>
<feature type="transmembrane region" description="Helical" evidence="1">
    <location>
        <begin position="183"/>
        <end position="200"/>
    </location>
</feature>
<dbReference type="PANTHER" id="PTHR31061:SF24">
    <property type="entry name" value="LD22376P"/>
    <property type="match status" value="1"/>
</dbReference>
<feature type="transmembrane region" description="Helical" evidence="1">
    <location>
        <begin position="315"/>
        <end position="331"/>
    </location>
</feature>
<proteinExistence type="predicted"/>